<dbReference type="RefSeq" id="WP_092865799.1">
    <property type="nucleotide sequence ID" value="NZ_FPCH01000001.1"/>
</dbReference>
<evidence type="ECO:0000313" key="6">
    <source>
        <dbReference type="EMBL" id="SFV29830.1"/>
    </source>
</evidence>
<protein>
    <submittedName>
        <fullName evidence="6">NitT/TauT family transport system ATP-binding protein</fullName>
    </submittedName>
</protein>
<evidence type="ECO:0000256" key="2">
    <source>
        <dbReference type="ARBA" id="ARBA00022448"/>
    </source>
</evidence>
<gene>
    <name evidence="6" type="ORF">SAMN04488557_1345</name>
</gene>
<dbReference type="GO" id="GO:0005524">
    <property type="term" value="F:ATP binding"/>
    <property type="evidence" value="ECO:0007669"/>
    <property type="project" value="UniProtKB-KW"/>
</dbReference>
<dbReference type="OrthoDB" id="9802264at2"/>
<dbReference type="AlphaFoldDB" id="A0A1I7N5A7"/>
<dbReference type="PANTHER" id="PTHR42788:SF13">
    <property type="entry name" value="ALIPHATIC SULFONATES IMPORT ATP-BINDING PROTEIN SSUB"/>
    <property type="match status" value="1"/>
</dbReference>
<accession>A0A1I7N5A7</accession>
<dbReference type="InterPro" id="IPR050166">
    <property type="entry name" value="ABC_transporter_ATP-bind"/>
</dbReference>
<keyword evidence="7" id="KW-1185">Reference proteome</keyword>
<dbReference type="EMBL" id="FPCH01000001">
    <property type="protein sequence ID" value="SFV29830.1"/>
    <property type="molecule type" value="Genomic_DNA"/>
</dbReference>
<dbReference type="Proteomes" id="UP000199423">
    <property type="component" value="Unassembled WGS sequence"/>
</dbReference>
<dbReference type="PANTHER" id="PTHR42788">
    <property type="entry name" value="TAURINE IMPORT ATP-BINDING PROTEIN-RELATED"/>
    <property type="match status" value="1"/>
</dbReference>
<proteinExistence type="inferred from homology"/>
<keyword evidence="2" id="KW-0813">Transport</keyword>
<evidence type="ECO:0000256" key="1">
    <source>
        <dbReference type="ARBA" id="ARBA00005417"/>
    </source>
</evidence>
<evidence type="ECO:0000256" key="4">
    <source>
        <dbReference type="ARBA" id="ARBA00022840"/>
    </source>
</evidence>
<dbReference type="InterPro" id="IPR003593">
    <property type="entry name" value="AAA+_ATPase"/>
</dbReference>
<keyword evidence="3" id="KW-0547">Nucleotide-binding</keyword>
<dbReference type="PROSITE" id="PS00211">
    <property type="entry name" value="ABC_TRANSPORTER_1"/>
    <property type="match status" value="1"/>
</dbReference>
<sequence length="268" mass="30446">MNIVAKDFTPVTTVPPLKASRISKEYLGGTFKALDDVSFELQENQITAFVGPSGCGKTTMLRIIAGLEYPTRGRLEVFGKNVQGPGPDRGMIFQAYTSFPWLTAMQNVEYGMKILKVPAAERRERTMNFLKLVHLEKFADSYPRSLSGGMKQRVALARTLAQNPAIILMDEPFGALDAQVRWEMQELMIELIEREKKTVVAITHDIEEAIYLADRIIFFSRQPGRIKADIPLTFKGGRRIKQKEELLELPGYAELERQLFAMMREEIK</sequence>
<feature type="domain" description="ABC transporter" evidence="5">
    <location>
        <begin position="17"/>
        <end position="246"/>
    </location>
</feature>
<dbReference type="GO" id="GO:0016887">
    <property type="term" value="F:ATP hydrolysis activity"/>
    <property type="evidence" value="ECO:0007669"/>
    <property type="project" value="InterPro"/>
</dbReference>
<comment type="similarity">
    <text evidence="1">Belongs to the ABC transporter superfamily.</text>
</comment>
<dbReference type="STRING" id="51670.SAMN04488557_1345"/>
<dbReference type="InterPro" id="IPR003439">
    <property type="entry name" value="ABC_transporter-like_ATP-bd"/>
</dbReference>
<evidence type="ECO:0000313" key="7">
    <source>
        <dbReference type="Proteomes" id="UP000199423"/>
    </source>
</evidence>
<dbReference type="InterPro" id="IPR027417">
    <property type="entry name" value="P-loop_NTPase"/>
</dbReference>
<name>A0A1I7N5A7_9HYPH</name>
<evidence type="ECO:0000256" key="3">
    <source>
        <dbReference type="ARBA" id="ARBA00022741"/>
    </source>
</evidence>
<dbReference type="InterPro" id="IPR017871">
    <property type="entry name" value="ABC_transporter-like_CS"/>
</dbReference>
<evidence type="ECO:0000259" key="5">
    <source>
        <dbReference type="PROSITE" id="PS50893"/>
    </source>
</evidence>
<organism evidence="6 7">
    <name type="scientific">Hyphomicrobium facile</name>
    <dbReference type="NCBI Taxonomy" id="51670"/>
    <lineage>
        <taxon>Bacteria</taxon>
        <taxon>Pseudomonadati</taxon>
        <taxon>Pseudomonadota</taxon>
        <taxon>Alphaproteobacteria</taxon>
        <taxon>Hyphomicrobiales</taxon>
        <taxon>Hyphomicrobiaceae</taxon>
        <taxon>Hyphomicrobium</taxon>
    </lineage>
</organism>
<dbReference type="SUPFAM" id="SSF52540">
    <property type="entry name" value="P-loop containing nucleoside triphosphate hydrolases"/>
    <property type="match status" value="1"/>
</dbReference>
<dbReference type="Pfam" id="PF00005">
    <property type="entry name" value="ABC_tran"/>
    <property type="match status" value="1"/>
</dbReference>
<dbReference type="SMART" id="SM00382">
    <property type="entry name" value="AAA"/>
    <property type="match status" value="1"/>
</dbReference>
<keyword evidence="4 6" id="KW-0067">ATP-binding</keyword>
<reference evidence="7" key="1">
    <citation type="submission" date="2016-10" db="EMBL/GenBank/DDBJ databases">
        <authorList>
            <person name="Varghese N."/>
            <person name="Submissions S."/>
        </authorList>
    </citation>
    <scope>NUCLEOTIDE SEQUENCE [LARGE SCALE GENOMIC DNA]</scope>
    <source>
        <strain evidence="7">DSM 1565</strain>
    </source>
</reference>
<dbReference type="Gene3D" id="3.40.50.300">
    <property type="entry name" value="P-loop containing nucleotide triphosphate hydrolases"/>
    <property type="match status" value="1"/>
</dbReference>
<dbReference type="CDD" id="cd03293">
    <property type="entry name" value="ABC_NrtD_SsuB_transporters"/>
    <property type="match status" value="1"/>
</dbReference>
<dbReference type="PROSITE" id="PS50893">
    <property type="entry name" value="ABC_TRANSPORTER_2"/>
    <property type="match status" value="1"/>
</dbReference>